<keyword evidence="4" id="KW-1185">Reference proteome</keyword>
<dbReference type="Proteomes" id="UP000183760">
    <property type="component" value="Unassembled WGS sequence"/>
</dbReference>
<dbReference type="InterPro" id="IPR045670">
    <property type="entry name" value="DUF5916"/>
</dbReference>
<protein>
    <recommendedName>
        <fullName evidence="1">DUF5916 domain-containing protein</fullName>
    </recommendedName>
</protein>
<dbReference type="Pfam" id="PF19313">
    <property type="entry name" value="DUF5916"/>
    <property type="match status" value="1"/>
</dbReference>
<name>A0A511TB61_MYXFU</name>
<evidence type="ECO:0000313" key="4">
    <source>
        <dbReference type="Proteomes" id="UP000183760"/>
    </source>
</evidence>
<dbReference type="RefSeq" id="WP_143097198.1">
    <property type="nucleotide sequence ID" value="NZ_BJXR01000047.1"/>
</dbReference>
<evidence type="ECO:0000259" key="1">
    <source>
        <dbReference type="Pfam" id="PF19313"/>
    </source>
</evidence>
<evidence type="ECO:0000313" key="3">
    <source>
        <dbReference type="EMBL" id="SEU13738.1"/>
    </source>
</evidence>
<dbReference type="EMBL" id="FOIB01000005">
    <property type="protein sequence ID" value="SEU13738.1"/>
    <property type="molecule type" value="Genomic_DNA"/>
</dbReference>
<sequence>MVALVDRRGARAHRASAWLLLLLLTWGPLALAQVPTVVVEGRHLQASRVDKGPALDGVLDDDVWRQATFTSDFLQKEPVQGTPASVKTEVAFVYDADALYVGARMSSLGPEDIETVMTRRDESGSAERLIISLDTYRDRRTAYSFAVTAAGVRVDWYHPDDHEYVVDLSFNPVWEARTTRTADGWVAELRIPFSQLRFDAANEQVWGLNIQRVIPRRNEDDFWVVVPRDITGWSSRFGALSGLRGVAPSRRIELLPYVTGDWRLDSGANPREGTPFEDRRAYSARVGVDGKVGLGPNLNLDVTVNPDFGQIDADPAQVNLTDFEVVVDERRPFFTEGSQLFNNNNTNNNGPAYFYSRRIGAAPRLRASADYVEPSRATPIWGAAKLTGRLSSGLSLGVLGALTGEGYADTYDFASQEQGRVKVDSRTGFGVLRAQQELGKGSTVGATLTTVHRDIGEGEGRTGELAREAYTGGADFRLRLRDGEYIVSGFAGGSLVRGDPAAILRLQRSSARYFQRPDQTYVRLDPESRSMSGYTVGAKVVRQSGEHWLWNGSVGVESPGFELNELGRLSTTDDVDLNLGLYYRETNPGTFLRGYKLGLLTYGNWNHGGTRTVNQFMFSGEVTFPNFWEASLLVTYYPRAYSDQLTRGGPLMQTPQGLEAGLILNNNASGTNLWEVDALAWTYEDGSGGGTLTGSVTVQPLRNLRLSVEPVGSLYTEARQYMATLDGGREETYARRYVFGAVRRRELALRLRANLFITPDLSLEAYAEPFASSGVFSAPGELARARGRQLRRYGQDGTSLSRGEGGDWDVTDGASGFQLANQDFNVRSFRSNVVLRWEWRPGSTLYAVWQQDRSADSLGGNALAPKALGDALLSPGGHTFALKLSWWFPAG</sequence>
<dbReference type="EMBL" id="BJXR01000047">
    <property type="protein sequence ID" value="GEN11421.1"/>
    <property type="molecule type" value="Genomic_DNA"/>
</dbReference>
<evidence type="ECO:0000313" key="5">
    <source>
        <dbReference type="Proteomes" id="UP000321514"/>
    </source>
</evidence>
<dbReference type="Gene3D" id="2.60.40.1190">
    <property type="match status" value="1"/>
</dbReference>
<dbReference type="STRING" id="1334629.MFUL124B02_26310"/>
<reference evidence="3 4" key="1">
    <citation type="submission" date="2016-10" db="EMBL/GenBank/DDBJ databases">
        <authorList>
            <person name="Varghese N."/>
            <person name="Submissions S."/>
        </authorList>
    </citation>
    <scope>NUCLEOTIDE SEQUENCE [LARGE SCALE GENOMIC DNA]</scope>
    <source>
        <strain evidence="3 4">DSM 16525</strain>
    </source>
</reference>
<proteinExistence type="predicted"/>
<evidence type="ECO:0000313" key="2">
    <source>
        <dbReference type="EMBL" id="GEN11421.1"/>
    </source>
</evidence>
<accession>A0A511TB61</accession>
<reference evidence="2 5" key="2">
    <citation type="submission" date="2019-07" db="EMBL/GenBank/DDBJ databases">
        <title>Whole genome shotgun sequence of Myxococcus fulvus NBRC 100333.</title>
        <authorList>
            <person name="Hosoyama A."/>
            <person name="Uohara A."/>
            <person name="Ohji S."/>
            <person name="Ichikawa N."/>
        </authorList>
    </citation>
    <scope>NUCLEOTIDE SEQUENCE [LARGE SCALE GENOMIC DNA]</scope>
    <source>
        <strain evidence="2 5">NBRC 100333</strain>
    </source>
</reference>
<dbReference type="AlphaFoldDB" id="A0A511TB61"/>
<dbReference type="CDD" id="cd09618">
    <property type="entry name" value="CBM9_like_2"/>
    <property type="match status" value="1"/>
</dbReference>
<organism evidence="2 5">
    <name type="scientific">Myxococcus fulvus</name>
    <dbReference type="NCBI Taxonomy" id="33"/>
    <lineage>
        <taxon>Bacteria</taxon>
        <taxon>Pseudomonadati</taxon>
        <taxon>Myxococcota</taxon>
        <taxon>Myxococcia</taxon>
        <taxon>Myxococcales</taxon>
        <taxon>Cystobacterineae</taxon>
        <taxon>Myxococcaceae</taxon>
        <taxon>Myxococcus</taxon>
    </lineage>
</organism>
<dbReference type="Proteomes" id="UP000321514">
    <property type="component" value="Unassembled WGS sequence"/>
</dbReference>
<comment type="caution">
    <text evidence="2">The sequence shown here is derived from an EMBL/GenBank/DDBJ whole genome shotgun (WGS) entry which is preliminary data.</text>
</comment>
<dbReference type="OrthoDB" id="9786766at2"/>
<gene>
    <name evidence="2" type="ORF">MFU01_64580</name>
    <name evidence="3" type="ORF">SAMN05443572_105215</name>
</gene>
<feature type="domain" description="DUF5916" evidence="1">
    <location>
        <begin position="250"/>
        <end position="887"/>
    </location>
</feature>
<dbReference type="SUPFAM" id="SSF49344">
    <property type="entry name" value="CBD9-like"/>
    <property type="match status" value="1"/>
</dbReference>